<evidence type="ECO:0000259" key="2">
    <source>
        <dbReference type="Pfam" id="PF03795"/>
    </source>
</evidence>
<dbReference type="PANTHER" id="PTHR35174">
    <property type="entry name" value="BLL7171 PROTEIN-RELATED"/>
    <property type="match status" value="1"/>
</dbReference>
<feature type="domain" description="YCII-related" evidence="2">
    <location>
        <begin position="27"/>
        <end position="121"/>
    </location>
</feature>
<protein>
    <submittedName>
        <fullName evidence="3">Uncharacterized conserved protein</fullName>
    </submittedName>
</protein>
<comment type="similarity">
    <text evidence="1">Belongs to the YciI family.</text>
</comment>
<dbReference type="RefSeq" id="WP_142715328.1">
    <property type="nucleotide sequence ID" value="NZ_FXTH01000013.1"/>
</dbReference>
<dbReference type="EMBL" id="FXTH01000013">
    <property type="protein sequence ID" value="SMO79377.1"/>
    <property type="molecule type" value="Genomic_DNA"/>
</dbReference>
<accession>A0A521E650</accession>
<dbReference type="InterPro" id="IPR011008">
    <property type="entry name" value="Dimeric_a/b-barrel"/>
</dbReference>
<evidence type="ECO:0000313" key="4">
    <source>
        <dbReference type="Proteomes" id="UP000317593"/>
    </source>
</evidence>
<dbReference type="Proteomes" id="UP000317593">
    <property type="component" value="Unassembled WGS sequence"/>
</dbReference>
<keyword evidence="4" id="KW-1185">Reference proteome</keyword>
<dbReference type="Pfam" id="PF03795">
    <property type="entry name" value="YCII"/>
    <property type="match status" value="1"/>
</dbReference>
<reference evidence="3 4" key="1">
    <citation type="submission" date="2017-05" db="EMBL/GenBank/DDBJ databases">
        <authorList>
            <person name="Varghese N."/>
            <person name="Submissions S."/>
        </authorList>
    </citation>
    <scope>NUCLEOTIDE SEQUENCE [LARGE SCALE GENOMIC DNA]</scope>
    <source>
        <strain evidence="3 4">DSM 21194</strain>
    </source>
</reference>
<evidence type="ECO:0000256" key="1">
    <source>
        <dbReference type="ARBA" id="ARBA00007689"/>
    </source>
</evidence>
<dbReference type="OrthoDB" id="7782105at2"/>
<sequence length="151" mass="16395">MEFIMFMIPNVYQPQTPADEQAGEDFTPPAEAVEAMTKFNEELAKAGALVALDGLHPPAKGARVSFEGKTPSVTDGPFAEAKEVIGGYWVIDVNSKEEAVEWATKCPAAEGDAIEIRQVFEEEDFPEDVREAADNPVVKEAVKGGKVNRNL</sequence>
<proteinExistence type="inferred from homology"/>
<name>A0A521E650_9BACT</name>
<dbReference type="SUPFAM" id="SSF54909">
    <property type="entry name" value="Dimeric alpha+beta barrel"/>
    <property type="match status" value="1"/>
</dbReference>
<dbReference type="PANTHER" id="PTHR35174:SF4">
    <property type="entry name" value="BLL7163 PROTEIN"/>
    <property type="match status" value="1"/>
</dbReference>
<dbReference type="Gene3D" id="3.30.70.1060">
    <property type="entry name" value="Dimeric alpha+beta barrel"/>
    <property type="match status" value="1"/>
</dbReference>
<organism evidence="3 4">
    <name type="scientific">Fodinibius sediminis</name>
    <dbReference type="NCBI Taxonomy" id="1214077"/>
    <lineage>
        <taxon>Bacteria</taxon>
        <taxon>Pseudomonadati</taxon>
        <taxon>Balneolota</taxon>
        <taxon>Balneolia</taxon>
        <taxon>Balneolales</taxon>
        <taxon>Balneolaceae</taxon>
        <taxon>Fodinibius</taxon>
    </lineage>
</organism>
<gene>
    <name evidence="3" type="ORF">SAMN06265218_113141</name>
</gene>
<dbReference type="AlphaFoldDB" id="A0A521E650"/>
<dbReference type="InterPro" id="IPR005545">
    <property type="entry name" value="YCII"/>
</dbReference>
<evidence type="ECO:0000313" key="3">
    <source>
        <dbReference type="EMBL" id="SMO79377.1"/>
    </source>
</evidence>